<sequence>MAKIIEREREGSTGFGRGIAVPHGKSETVNELSLSIGRSKKGIEYHSLDGRKVNLVFMVADYPDYSPEYLKLVSTLVSWLREDNFRKELLNADGKTEFIELFREKERSTK</sequence>
<keyword evidence="4" id="KW-0808">Transferase</keyword>
<evidence type="ECO:0000256" key="1">
    <source>
        <dbReference type="SAM" id="MobiDB-lite"/>
    </source>
</evidence>
<dbReference type="CDD" id="cd00211">
    <property type="entry name" value="PTS_IIA_fru"/>
    <property type="match status" value="1"/>
</dbReference>
<dbReference type="SUPFAM" id="SSF55804">
    <property type="entry name" value="Phoshotransferase/anion transport protein"/>
    <property type="match status" value="1"/>
</dbReference>
<accession>A0A1G8JG64</accession>
<dbReference type="Proteomes" id="UP000295758">
    <property type="component" value="Unassembled WGS sequence"/>
</dbReference>
<reference evidence="4 6" key="1">
    <citation type="submission" date="2016-10" db="EMBL/GenBank/DDBJ databases">
        <authorList>
            <person name="de Groot N.N."/>
        </authorList>
    </citation>
    <scope>NUCLEOTIDE SEQUENCE [LARGE SCALE GENOMIC DNA]</scope>
    <source>
        <strain evidence="4 6">WG7</strain>
    </source>
</reference>
<dbReference type="Proteomes" id="UP000247389">
    <property type="component" value="Unassembled WGS sequence"/>
</dbReference>
<evidence type="ECO:0000313" key="4">
    <source>
        <dbReference type="EMBL" id="SDI29640.1"/>
    </source>
</evidence>
<dbReference type="PROSITE" id="PS51094">
    <property type="entry name" value="PTS_EIIA_TYPE_2"/>
    <property type="match status" value="1"/>
</dbReference>
<evidence type="ECO:0000313" key="3">
    <source>
        <dbReference type="EMBL" id="PXV65176.1"/>
    </source>
</evidence>
<dbReference type="InterPro" id="IPR002178">
    <property type="entry name" value="PTS_EIIA_type-2_dom"/>
</dbReference>
<dbReference type="InterPro" id="IPR016152">
    <property type="entry name" value="PTrfase/Anion_transptr"/>
</dbReference>
<dbReference type="RefSeq" id="WP_243833268.1">
    <property type="nucleotide sequence ID" value="NZ_FNEH01000004.1"/>
</dbReference>
<dbReference type="InterPro" id="IPR051541">
    <property type="entry name" value="PTS_SugarTrans_NitroReg"/>
</dbReference>
<proteinExistence type="predicted"/>
<dbReference type="EMBL" id="SOAA01000013">
    <property type="protein sequence ID" value="TDS31053.1"/>
    <property type="molecule type" value="Genomic_DNA"/>
</dbReference>
<dbReference type="Proteomes" id="UP000198945">
    <property type="component" value="Unassembled WGS sequence"/>
</dbReference>
<evidence type="ECO:0000313" key="6">
    <source>
        <dbReference type="Proteomes" id="UP000198945"/>
    </source>
</evidence>
<reference evidence="3 7" key="2">
    <citation type="submission" date="2018-04" db="EMBL/GenBank/DDBJ databases">
        <title>Subsurface microbial communities from deep shales in Ohio and West Virginia, USA.</title>
        <authorList>
            <person name="Wrighton K."/>
        </authorList>
    </citation>
    <scope>NUCLEOTIDE SEQUENCE [LARGE SCALE GENOMIC DNA]</scope>
    <source>
        <strain evidence="3 7">MSL28</strain>
    </source>
</reference>
<protein>
    <submittedName>
        <fullName evidence="3">Mannitol/fructose-specific phosphotransferase system IIA component (Ntr-type)</fullName>
    </submittedName>
    <submittedName>
        <fullName evidence="4">Phosphotransferase system mannitol/fructose-specific IIA domain (Ntr-type)</fullName>
    </submittedName>
</protein>
<name>A0A1G8JG64_9FIRM</name>
<dbReference type="PANTHER" id="PTHR47738:SF2">
    <property type="entry name" value="PTS SYSTEM FRUCTOSE-LIKE EIIA COMPONENT"/>
    <property type="match status" value="1"/>
</dbReference>
<feature type="compositionally biased region" description="Basic and acidic residues" evidence="1">
    <location>
        <begin position="1"/>
        <end position="11"/>
    </location>
</feature>
<dbReference type="PANTHER" id="PTHR47738">
    <property type="entry name" value="PTS SYSTEM FRUCTOSE-LIKE EIIA COMPONENT-RELATED"/>
    <property type="match status" value="1"/>
</dbReference>
<dbReference type="Pfam" id="PF00359">
    <property type="entry name" value="PTS_EIIA_2"/>
    <property type="match status" value="1"/>
</dbReference>
<evidence type="ECO:0000313" key="5">
    <source>
        <dbReference type="EMBL" id="TDS31053.1"/>
    </source>
</evidence>
<evidence type="ECO:0000313" key="7">
    <source>
        <dbReference type="Proteomes" id="UP000247389"/>
    </source>
</evidence>
<feature type="region of interest" description="Disordered" evidence="1">
    <location>
        <begin position="1"/>
        <end position="20"/>
    </location>
</feature>
<gene>
    <name evidence="5" type="ORF">BY453_1137</name>
    <name evidence="3" type="ORF">C8C78_11551</name>
    <name evidence="4" type="ORF">SAMN04515654_10452</name>
</gene>
<organism evidence="4 6">
    <name type="scientific">Halanaerobium congolense</name>
    <dbReference type="NCBI Taxonomy" id="54121"/>
    <lineage>
        <taxon>Bacteria</taxon>
        <taxon>Bacillati</taxon>
        <taxon>Bacillota</taxon>
        <taxon>Clostridia</taxon>
        <taxon>Halanaerobiales</taxon>
        <taxon>Halanaerobiaceae</taxon>
        <taxon>Halanaerobium</taxon>
    </lineage>
</organism>
<dbReference type="GO" id="GO:0016740">
    <property type="term" value="F:transferase activity"/>
    <property type="evidence" value="ECO:0007669"/>
    <property type="project" value="UniProtKB-KW"/>
</dbReference>
<dbReference type="PROSITE" id="PS00372">
    <property type="entry name" value="PTS_EIIA_TYPE_2_HIS"/>
    <property type="match status" value="1"/>
</dbReference>
<dbReference type="AlphaFoldDB" id="A0A1G8JG64"/>
<dbReference type="Gene3D" id="3.40.930.10">
    <property type="entry name" value="Mannitol-specific EII, Chain A"/>
    <property type="match status" value="1"/>
</dbReference>
<reference evidence="5 8" key="3">
    <citation type="submission" date="2019-03" db="EMBL/GenBank/DDBJ databases">
        <title>Deep subsurface shale carbon reservoir microbial communities from Ohio and West Virginia, USA.</title>
        <authorList>
            <person name="Wrighton K."/>
        </authorList>
    </citation>
    <scope>NUCLEOTIDE SEQUENCE [LARGE SCALE GENOMIC DNA]</scope>
    <source>
        <strain evidence="5 8">UTICA-S4D12</strain>
    </source>
</reference>
<feature type="domain" description="PTS EIIA type-2" evidence="2">
    <location>
        <begin position="1"/>
        <end position="105"/>
    </location>
</feature>
<dbReference type="EMBL" id="QICM01000015">
    <property type="protein sequence ID" value="PXV65176.1"/>
    <property type="molecule type" value="Genomic_DNA"/>
</dbReference>
<dbReference type="EMBL" id="FNEH01000004">
    <property type="protein sequence ID" value="SDI29640.1"/>
    <property type="molecule type" value="Genomic_DNA"/>
</dbReference>
<evidence type="ECO:0000313" key="8">
    <source>
        <dbReference type="Proteomes" id="UP000295758"/>
    </source>
</evidence>
<evidence type="ECO:0000259" key="2">
    <source>
        <dbReference type="PROSITE" id="PS51094"/>
    </source>
</evidence>